<evidence type="ECO:0000256" key="5">
    <source>
        <dbReference type="SAM" id="Phobius"/>
    </source>
</evidence>
<evidence type="ECO:0000256" key="3">
    <source>
        <dbReference type="ARBA" id="ARBA00022989"/>
    </source>
</evidence>
<feature type="transmembrane region" description="Helical" evidence="5">
    <location>
        <begin position="17"/>
        <end position="37"/>
    </location>
</feature>
<evidence type="ECO:0000256" key="2">
    <source>
        <dbReference type="ARBA" id="ARBA00022692"/>
    </source>
</evidence>
<gene>
    <name evidence="6" type="ORF">BOX15_Mlig015199g1</name>
</gene>
<feature type="non-terminal residue" evidence="6">
    <location>
        <position position="1"/>
    </location>
</feature>
<dbReference type="GO" id="GO:0004930">
    <property type="term" value="F:G protein-coupled receptor activity"/>
    <property type="evidence" value="ECO:0007669"/>
    <property type="project" value="InterPro"/>
</dbReference>
<proteinExistence type="predicted"/>
<dbReference type="SUPFAM" id="SSF81321">
    <property type="entry name" value="Family A G protein-coupled receptor-like"/>
    <property type="match status" value="1"/>
</dbReference>
<evidence type="ECO:0008006" key="8">
    <source>
        <dbReference type="Google" id="ProtNLM"/>
    </source>
</evidence>
<comment type="subcellular location">
    <subcellularLocation>
        <location evidence="1">Membrane</location>
    </subcellularLocation>
</comment>
<protein>
    <recommendedName>
        <fullName evidence="8">G_PROTEIN_RECEP_F1_2 domain-containing protein</fullName>
    </recommendedName>
</protein>
<name>A0A267DEJ8_9PLAT</name>
<evidence type="ECO:0000313" key="7">
    <source>
        <dbReference type="Proteomes" id="UP000215902"/>
    </source>
</evidence>
<keyword evidence="7" id="KW-1185">Reference proteome</keyword>
<dbReference type="InterPro" id="IPR000276">
    <property type="entry name" value="GPCR_Rhodpsn"/>
</dbReference>
<dbReference type="STRING" id="282301.A0A267DEJ8"/>
<dbReference type="OrthoDB" id="5975661at2759"/>
<evidence type="ECO:0000256" key="4">
    <source>
        <dbReference type="ARBA" id="ARBA00023136"/>
    </source>
</evidence>
<accession>A0A267DEJ8</accession>
<dbReference type="Pfam" id="PF00001">
    <property type="entry name" value="7tm_1"/>
    <property type="match status" value="1"/>
</dbReference>
<keyword evidence="3 5" id="KW-1133">Transmembrane helix</keyword>
<keyword evidence="4 5" id="KW-0472">Membrane</keyword>
<evidence type="ECO:0000256" key="1">
    <source>
        <dbReference type="ARBA" id="ARBA00004370"/>
    </source>
</evidence>
<sequence>VITKPFEYAVKRTPTRMGLMIAAVWLLSAFISIPPMFGWKEQFVRATAAIRSCLATRSTLPSGPSTCRSSSCWCCTATSSSWPGRWPKPTRSRRWCTSSRRTRTSSTSSCRTVRLRALHAELRLGPAEAVSAAAGLAQKEQQRFEGHQDAGRHHGLFHAVLAAVLHHSDRSADLQCCTGRETRHESERVRVFPVAWLREFLHEPYHLRQVQSGLSDAVQAHLALPLQVNQRPVAS</sequence>
<dbReference type="GO" id="GO:0016020">
    <property type="term" value="C:membrane"/>
    <property type="evidence" value="ECO:0007669"/>
    <property type="project" value="UniProtKB-SubCell"/>
</dbReference>
<comment type="caution">
    <text evidence="6">The sequence shown here is derived from an EMBL/GenBank/DDBJ whole genome shotgun (WGS) entry which is preliminary data.</text>
</comment>
<dbReference type="AlphaFoldDB" id="A0A267DEJ8"/>
<organism evidence="6 7">
    <name type="scientific">Macrostomum lignano</name>
    <dbReference type="NCBI Taxonomy" id="282301"/>
    <lineage>
        <taxon>Eukaryota</taxon>
        <taxon>Metazoa</taxon>
        <taxon>Spiralia</taxon>
        <taxon>Lophotrochozoa</taxon>
        <taxon>Platyhelminthes</taxon>
        <taxon>Rhabditophora</taxon>
        <taxon>Macrostomorpha</taxon>
        <taxon>Macrostomida</taxon>
        <taxon>Macrostomidae</taxon>
        <taxon>Macrostomum</taxon>
    </lineage>
</organism>
<dbReference type="Gene3D" id="1.20.1070.10">
    <property type="entry name" value="Rhodopsin 7-helix transmembrane proteins"/>
    <property type="match status" value="1"/>
</dbReference>
<dbReference type="EMBL" id="NIVC01004611">
    <property type="protein sequence ID" value="PAA47002.1"/>
    <property type="molecule type" value="Genomic_DNA"/>
</dbReference>
<dbReference type="Proteomes" id="UP000215902">
    <property type="component" value="Unassembled WGS sequence"/>
</dbReference>
<keyword evidence="2 5" id="KW-0812">Transmembrane</keyword>
<evidence type="ECO:0000313" key="6">
    <source>
        <dbReference type="EMBL" id="PAA47002.1"/>
    </source>
</evidence>
<reference evidence="6 7" key="1">
    <citation type="submission" date="2017-06" db="EMBL/GenBank/DDBJ databases">
        <title>A platform for efficient transgenesis in Macrostomum lignano, a flatworm model organism for stem cell research.</title>
        <authorList>
            <person name="Berezikov E."/>
        </authorList>
    </citation>
    <scope>NUCLEOTIDE SEQUENCE [LARGE SCALE GENOMIC DNA]</scope>
    <source>
        <strain evidence="6">DV1</strain>
        <tissue evidence="6">Whole organism</tissue>
    </source>
</reference>